<keyword evidence="4" id="KW-0808">Transferase</keyword>
<evidence type="ECO:0000313" key="12">
    <source>
        <dbReference type="EMBL" id="AZE56566.1"/>
    </source>
</evidence>
<organism evidence="12 13">
    <name type="scientific">Pseudomonas synxantha</name>
    <dbReference type="NCBI Taxonomy" id="47883"/>
    <lineage>
        <taxon>Bacteria</taxon>
        <taxon>Pseudomonadati</taxon>
        <taxon>Pseudomonadota</taxon>
        <taxon>Gammaproteobacteria</taxon>
        <taxon>Pseudomonadales</taxon>
        <taxon>Pseudomonadaceae</taxon>
        <taxon>Pseudomonas</taxon>
    </lineage>
</organism>
<evidence type="ECO:0000256" key="2">
    <source>
        <dbReference type="ARBA" id="ARBA00012438"/>
    </source>
</evidence>
<keyword evidence="9" id="KW-0812">Transmembrane</keyword>
<proteinExistence type="predicted"/>
<evidence type="ECO:0000256" key="5">
    <source>
        <dbReference type="ARBA" id="ARBA00022741"/>
    </source>
</evidence>
<dbReference type="GO" id="GO:0005524">
    <property type="term" value="F:ATP binding"/>
    <property type="evidence" value="ECO:0007669"/>
    <property type="project" value="UniProtKB-KW"/>
</dbReference>
<evidence type="ECO:0000256" key="6">
    <source>
        <dbReference type="ARBA" id="ARBA00022777"/>
    </source>
</evidence>
<dbReference type="GO" id="GO:0000155">
    <property type="term" value="F:phosphorelay sensor kinase activity"/>
    <property type="evidence" value="ECO:0007669"/>
    <property type="project" value="InterPro"/>
</dbReference>
<evidence type="ECO:0000256" key="4">
    <source>
        <dbReference type="ARBA" id="ARBA00022679"/>
    </source>
</evidence>
<dbReference type="InterPro" id="IPR050482">
    <property type="entry name" value="Sensor_HK_TwoCompSys"/>
</dbReference>
<evidence type="ECO:0000256" key="9">
    <source>
        <dbReference type="SAM" id="Phobius"/>
    </source>
</evidence>
<dbReference type="CDD" id="cd16917">
    <property type="entry name" value="HATPase_UhpB-NarQ-NarX-like"/>
    <property type="match status" value="1"/>
</dbReference>
<evidence type="ECO:0000259" key="11">
    <source>
        <dbReference type="Pfam" id="PF07730"/>
    </source>
</evidence>
<dbReference type="EMBL" id="CP027754">
    <property type="protein sequence ID" value="AZE56566.1"/>
    <property type="molecule type" value="Genomic_DNA"/>
</dbReference>
<evidence type="ECO:0000313" key="13">
    <source>
        <dbReference type="Proteomes" id="UP000268696"/>
    </source>
</evidence>
<dbReference type="AlphaFoldDB" id="A0A3G7UD81"/>
<evidence type="ECO:0000256" key="1">
    <source>
        <dbReference type="ARBA" id="ARBA00000085"/>
    </source>
</evidence>
<gene>
    <name evidence="12" type="ORF">C4K03_4428</name>
</gene>
<dbReference type="PANTHER" id="PTHR24421:SF10">
    <property type="entry name" value="NITRATE_NITRITE SENSOR PROTEIN NARQ"/>
    <property type="match status" value="1"/>
</dbReference>
<accession>A0A3G7UD81</accession>
<dbReference type="InterPro" id="IPR011712">
    <property type="entry name" value="Sig_transdc_His_kin_sub3_dim/P"/>
</dbReference>
<keyword evidence="8" id="KW-0902">Two-component regulatory system</keyword>
<keyword evidence="9" id="KW-0472">Membrane</keyword>
<feature type="domain" description="Signal transduction histidine kinase subgroup 3 dimerisation and phosphoacceptor" evidence="11">
    <location>
        <begin position="126"/>
        <end position="190"/>
    </location>
</feature>
<comment type="catalytic activity">
    <reaction evidence="1">
        <text>ATP + protein L-histidine = ADP + protein N-phospho-L-histidine.</text>
        <dbReference type="EC" id="2.7.13.3"/>
    </reaction>
</comment>
<feature type="transmembrane region" description="Helical" evidence="9">
    <location>
        <begin position="83"/>
        <end position="102"/>
    </location>
</feature>
<dbReference type="InterPro" id="IPR003594">
    <property type="entry name" value="HATPase_dom"/>
</dbReference>
<protein>
    <recommendedName>
        <fullName evidence="2">histidine kinase</fullName>
        <ecNumber evidence="2">2.7.13.3</ecNumber>
    </recommendedName>
</protein>
<keyword evidence="6 12" id="KW-0418">Kinase</keyword>
<dbReference type="EC" id="2.7.13.3" evidence="2"/>
<dbReference type="GO" id="GO:0046983">
    <property type="term" value="F:protein dimerization activity"/>
    <property type="evidence" value="ECO:0007669"/>
    <property type="project" value="InterPro"/>
</dbReference>
<keyword evidence="3" id="KW-0597">Phosphoprotein</keyword>
<dbReference type="Proteomes" id="UP000268696">
    <property type="component" value="Chromosome"/>
</dbReference>
<feature type="domain" description="Histidine kinase/HSP90-like ATPase" evidence="10">
    <location>
        <begin position="233"/>
        <end position="320"/>
    </location>
</feature>
<sequence>MPRSKCFHFTLFKNDSAAHSKQSPVNRPPRSEPSLAPSAMYASLKSLIARSVSRSHARRLILALCLCSVLVSLWVYLQDAPQPLLILLLNLATFSGVALHQWRSRKAIKFQPQELAERLLQVQENERHRLSRELHDDIGQLLTAAKLQGEWLQRRLPQDLQNHCSVLCNTLNETLAKVRDVSAILNPRQLTSLGLEASLRAHLLKTLENTQVCWSLECQQRLTGIPEEMAVAAFRITQEAVTNILRHAQAHNLLVRLQRLPEGLSLVICDDGLGFSPATDPGREGQRGMAGMTERADQLGGTLTVSSQPGKGTRINALFPWAPRALKRASPPKVLE</sequence>
<evidence type="ECO:0000259" key="10">
    <source>
        <dbReference type="Pfam" id="PF02518"/>
    </source>
</evidence>
<keyword evidence="7" id="KW-0067">ATP-binding</keyword>
<dbReference type="Gene3D" id="3.30.565.10">
    <property type="entry name" value="Histidine kinase-like ATPase, C-terminal domain"/>
    <property type="match status" value="1"/>
</dbReference>
<dbReference type="Pfam" id="PF07730">
    <property type="entry name" value="HisKA_3"/>
    <property type="match status" value="1"/>
</dbReference>
<dbReference type="GO" id="GO:0016020">
    <property type="term" value="C:membrane"/>
    <property type="evidence" value="ECO:0007669"/>
    <property type="project" value="InterPro"/>
</dbReference>
<evidence type="ECO:0000256" key="3">
    <source>
        <dbReference type="ARBA" id="ARBA00022553"/>
    </source>
</evidence>
<dbReference type="InterPro" id="IPR036890">
    <property type="entry name" value="HATPase_C_sf"/>
</dbReference>
<dbReference type="SUPFAM" id="SSF55874">
    <property type="entry name" value="ATPase domain of HSP90 chaperone/DNA topoisomerase II/histidine kinase"/>
    <property type="match status" value="1"/>
</dbReference>
<reference evidence="12 13" key="1">
    <citation type="submission" date="2018-03" db="EMBL/GenBank/DDBJ databases">
        <title>Diversity of phytobeneficial traits revealed by whole-genome analysis of worldwide-isolated phenazine-producing Pseudomonas spp.</title>
        <authorList>
            <person name="Biessy A."/>
            <person name="Novinscak A."/>
            <person name="Blom J."/>
            <person name="Leger G."/>
            <person name="Thomashow L.S."/>
            <person name="Cazorla F.M."/>
            <person name="Josic D."/>
            <person name="Filion M."/>
        </authorList>
    </citation>
    <scope>NUCLEOTIDE SEQUENCE [LARGE SCALE GENOMIC DNA]</scope>
    <source>
        <strain evidence="12 13">30B</strain>
    </source>
</reference>
<evidence type="ECO:0000256" key="7">
    <source>
        <dbReference type="ARBA" id="ARBA00022840"/>
    </source>
</evidence>
<feature type="transmembrane region" description="Helical" evidence="9">
    <location>
        <begin position="60"/>
        <end position="77"/>
    </location>
</feature>
<evidence type="ECO:0000256" key="8">
    <source>
        <dbReference type="ARBA" id="ARBA00023012"/>
    </source>
</evidence>
<dbReference type="PANTHER" id="PTHR24421">
    <property type="entry name" value="NITRATE/NITRITE SENSOR PROTEIN NARX-RELATED"/>
    <property type="match status" value="1"/>
</dbReference>
<name>A0A3G7UD81_9PSED</name>
<dbReference type="Pfam" id="PF02518">
    <property type="entry name" value="HATPase_c"/>
    <property type="match status" value="1"/>
</dbReference>
<dbReference type="Gene3D" id="1.20.5.1930">
    <property type="match status" value="1"/>
</dbReference>
<keyword evidence="9" id="KW-1133">Transmembrane helix</keyword>
<keyword evidence="5" id="KW-0547">Nucleotide-binding</keyword>